<evidence type="ECO:0000256" key="6">
    <source>
        <dbReference type="SAM" id="MobiDB-lite"/>
    </source>
</evidence>
<dbReference type="Pfam" id="PF21312">
    <property type="entry name" value="WHD_ORC1"/>
    <property type="match status" value="1"/>
</dbReference>
<dbReference type="InterPro" id="IPR043151">
    <property type="entry name" value="BAH_sf"/>
</dbReference>
<dbReference type="SUPFAM" id="SSF82061">
    <property type="entry name" value="BAH domain"/>
    <property type="match status" value="1"/>
</dbReference>
<dbReference type="PROSITE" id="PS51038">
    <property type="entry name" value="BAH"/>
    <property type="match status" value="1"/>
</dbReference>
<organism evidence="8 9">
    <name type="scientific">[Candida] anglica</name>
    <dbReference type="NCBI Taxonomy" id="148631"/>
    <lineage>
        <taxon>Eukaryota</taxon>
        <taxon>Fungi</taxon>
        <taxon>Dikarya</taxon>
        <taxon>Ascomycota</taxon>
        <taxon>Saccharomycotina</taxon>
        <taxon>Pichiomycetes</taxon>
        <taxon>Debaryomycetaceae</taxon>
        <taxon>Kurtzmaniella</taxon>
    </lineage>
</organism>
<dbReference type="InterPro" id="IPR048867">
    <property type="entry name" value="WHD_ORC1"/>
</dbReference>
<accession>A0ABP0E8I7</accession>
<dbReference type="InterPro" id="IPR001025">
    <property type="entry name" value="BAH_dom"/>
</dbReference>
<name>A0ABP0E8I7_9ASCO</name>
<comment type="similarity">
    <text evidence="2 5">Belongs to the ORC1 family.</text>
</comment>
<evidence type="ECO:0000313" key="9">
    <source>
        <dbReference type="Proteomes" id="UP001497600"/>
    </source>
</evidence>
<keyword evidence="5" id="KW-0547">Nucleotide-binding</keyword>
<proteinExistence type="inferred from homology"/>
<keyword evidence="3 5" id="KW-0238">DNA-binding</keyword>
<keyword evidence="5" id="KW-0067">ATP-binding</keyword>
<dbReference type="Pfam" id="PF17872">
    <property type="entry name" value="AAA_lid_10"/>
    <property type="match status" value="1"/>
</dbReference>
<evidence type="ECO:0000256" key="5">
    <source>
        <dbReference type="RuleBase" id="RU365058"/>
    </source>
</evidence>
<evidence type="ECO:0000256" key="3">
    <source>
        <dbReference type="ARBA" id="ARBA00023125"/>
    </source>
</evidence>
<protein>
    <recommendedName>
        <fullName evidence="5">Origin recognition complex subunit 1</fullName>
    </recommendedName>
</protein>
<dbReference type="PANTHER" id="PTHR10763:SF23">
    <property type="entry name" value="ORIGIN RECOGNITION COMPLEX SUBUNIT 1"/>
    <property type="match status" value="1"/>
</dbReference>
<feature type="compositionally biased region" description="Basic residues" evidence="6">
    <location>
        <begin position="283"/>
        <end position="302"/>
    </location>
</feature>
<feature type="domain" description="BAH" evidence="7">
    <location>
        <begin position="54"/>
        <end position="178"/>
    </location>
</feature>
<feature type="region of interest" description="Disordered" evidence="6">
    <location>
        <begin position="206"/>
        <end position="332"/>
    </location>
</feature>
<dbReference type="Pfam" id="PF00004">
    <property type="entry name" value="AAA"/>
    <property type="match status" value="1"/>
</dbReference>
<gene>
    <name evidence="8" type="primary">ORC1</name>
    <name evidence="8" type="ORF">CAAN4_A05908</name>
</gene>
<evidence type="ECO:0000256" key="4">
    <source>
        <dbReference type="ARBA" id="ARBA00023242"/>
    </source>
</evidence>
<comment type="subcellular location">
    <subcellularLocation>
        <location evidence="1 5">Nucleus</location>
    </subcellularLocation>
</comment>
<feature type="compositionally biased region" description="Basic and acidic residues" evidence="6">
    <location>
        <begin position="219"/>
        <end position="232"/>
    </location>
</feature>
<dbReference type="SUPFAM" id="SSF52540">
    <property type="entry name" value="P-loop containing nucleoside triphosphate hydrolases"/>
    <property type="match status" value="1"/>
</dbReference>
<dbReference type="Gene3D" id="2.30.30.490">
    <property type="match status" value="1"/>
</dbReference>
<keyword evidence="4 5" id="KW-0539">Nucleus</keyword>
<dbReference type="Gene3D" id="3.40.50.300">
    <property type="entry name" value="P-loop containing nucleotide triphosphate hydrolases"/>
    <property type="match status" value="1"/>
</dbReference>
<sequence length="827" mass="93829">MAKTQRDLKGWSHSLCESNEGASVAGDETPSRRSTRRNKVVNEELILKRDIDDLEIKRGDSVLIQQDGASEIAIVKEIKFGNDNFIDLVVAWFIRMSDVPQENLPSETYSSDEINGNEIFATAYLDEINVKEIVDKVTIISQEEYSSKEIVIDDTNQSHVFVCRRGCDSNSEHFTEEFDYRDMHKIFLQDQSEYIEYIREKTIPPAYKKQIPSPTKSKPKVETPRREKKKSELAMAEYESMGSASESEDSDDSLVEGALSSSEEDSDEEVSLTSDEEYGKSSPSKKNKQPKALKSPRKRKLKKVEEKIPKKRGRKKKEEVLSAANSPSKLNDESRKFINNMLSPLKKRLRLKQDLSKPSLMSLPTSKRSNSKLSSHKIEFTDGPLAVDSTSEVFKELREKLHTSTRLSSLPCREDEFTSIYLNLETAIQEQTGCCLYVSGTPGLGKTATIREVIAQLQELVPMNELNDFDYLEINGLKLLTPQVAYEVLWERVSGLKVSASNAALLLESYFSNEVDDPDRKPLIVLMDELDQIVTKKQNVMYNFFNWPTYANSKLIVIAVANTMDLPERVLSNKISSRLGLRRIQFIGYTFEQLGIIIKHRLDMLTKQSKRKVEINPDAIGFASRKVASVSGDARRALTICRRAVEIAEKEFMAEEKERDGEEEEEDGKVYCVQISHISKAINETINSPISQFLTALPFAHKLVLVGVLLRMRRSGLAENSLGDIIDEMKNSLQLLTSKIRDKFLEEIDSSLTMLDVLYGEALIPNSDVVTNVRILKFKQVVSELVENGILLQQNVRGERHRLIQLNISEDEIITVLKRDKDINGML</sequence>
<dbReference type="PANTHER" id="PTHR10763">
    <property type="entry name" value="CELL DIVISION CONTROL PROTEIN 6-RELATED"/>
    <property type="match status" value="1"/>
</dbReference>
<dbReference type="SMART" id="SM00439">
    <property type="entry name" value="BAH"/>
    <property type="match status" value="1"/>
</dbReference>
<evidence type="ECO:0000256" key="1">
    <source>
        <dbReference type="ARBA" id="ARBA00004123"/>
    </source>
</evidence>
<dbReference type="InterPro" id="IPR050311">
    <property type="entry name" value="ORC1/CDC6"/>
</dbReference>
<keyword evidence="9" id="KW-1185">Reference proteome</keyword>
<dbReference type="InterPro" id="IPR003959">
    <property type="entry name" value="ATPase_AAA_core"/>
</dbReference>
<comment type="subunit">
    <text evidence="5">ORC is composed of six subunits.</text>
</comment>
<dbReference type="Gene3D" id="1.10.8.60">
    <property type="match status" value="1"/>
</dbReference>
<evidence type="ECO:0000259" key="7">
    <source>
        <dbReference type="PROSITE" id="PS51038"/>
    </source>
</evidence>
<feature type="compositionally biased region" description="Acidic residues" evidence="6">
    <location>
        <begin position="262"/>
        <end position="276"/>
    </location>
</feature>
<dbReference type="Proteomes" id="UP001497600">
    <property type="component" value="Chromosome A"/>
</dbReference>
<comment type="function">
    <text evidence="5">Component of the origin recognition complex (ORC) that binds origins of replication. DNA-binding is ATP-dependent, however specific DNA sequences that define origins of replication have not been identified so far. ORC is required to assemble the pre-replication complex necessary to initiate DNA replication.</text>
</comment>
<dbReference type="Pfam" id="PF01426">
    <property type="entry name" value="BAH"/>
    <property type="match status" value="1"/>
</dbReference>
<dbReference type="CDD" id="cd00009">
    <property type="entry name" value="AAA"/>
    <property type="match status" value="1"/>
</dbReference>
<evidence type="ECO:0000313" key="8">
    <source>
        <dbReference type="EMBL" id="CAK7893123.1"/>
    </source>
</evidence>
<evidence type="ECO:0000256" key="2">
    <source>
        <dbReference type="ARBA" id="ARBA00008398"/>
    </source>
</evidence>
<dbReference type="InterPro" id="IPR027417">
    <property type="entry name" value="P-loop_NTPase"/>
</dbReference>
<keyword evidence="5" id="KW-0235">DNA replication</keyword>
<dbReference type="InterPro" id="IPR041083">
    <property type="entry name" value="AAA_lid_10"/>
</dbReference>
<reference evidence="8 9" key="1">
    <citation type="submission" date="2024-01" db="EMBL/GenBank/DDBJ databases">
        <authorList>
            <consortium name="Genoscope - CEA"/>
            <person name="William W."/>
        </authorList>
    </citation>
    <scope>NUCLEOTIDE SEQUENCE [LARGE SCALE GENOMIC DNA]</scope>
    <source>
        <strain evidence="8 9">29B2s-10</strain>
    </source>
</reference>
<dbReference type="EMBL" id="OZ004253">
    <property type="protein sequence ID" value="CAK7893123.1"/>
    <property type="molecule type" value="Genomic_DNA"/>
</dbReference>